<dbReference type="RefSeq" id="XP_025380319.1">
    <property type="nucleotide sequence ID" value="XM_025520391.1"/>
</dbReference>
<evidence type="ECO:0000313" key="2">
    <source>
        <dbReference type="EMBL" id="PWN93121.1"/>
    </source>
</evidence>
<name>A0A316YV45_9BASI</name>
<dbReference type="GeneID" id="37042307"/>
<keyword evidence="3" id="KW-1185">Reference proteome</keyword>
<sequence>MGTTVSRPIFHAIETTLLSLAELVDRAVRQGERFLSDLLRLVFTGSRSKADNIDAMRACDDQTGICYVPATRAHELAKARSRERQDEMKKRRKQRAEWAAAGLDVRRMEREEREKKRGGPTQQEADSDAGEKSEKASLADAATTLGEVARAPPPRPEEARQTAAEKDRGKLWIMGNMARRSAMSKEQPVPISIDHEKQEEDTQEKSRYRAKTMHALGGGRLEAVREASFGQGHGHRGVNGSEHGDVTYQILATSHDAPTDTNSNNRMDALVSGKKRRSSDLLGMGKANASPAVLAPSLPETTKLPKRHGHSKSLDVVNAASSFAPVLVAPKPQRTLMRRHLNSVPTASPNAPKLATLTTTPSQDPHDEPISPVSSSSATPLVRPVARRANSNRAASGPGPSSSTAPSAATSAARQKRASLDVVKAANAAMSTTSLPMRAPSPATSMSDTSSIRKFAPPSRSNTSTPVAELADRACRSRWEASAKERKVWKGEVERITLQRLSLQQTSQPADGQASPTLISPPTKEKVDKERERDKKKKRMSLNDHLDRKSHGIPASPSLKAAFTKAEDSGLLRRRIR</sequence>
<feature type="compositionally biased region" description="Basic and acidic residues" evidence="1">
    <location>
        <begin position="523"/>
        <end position="533"/>
    </location>
</feature>
<feature type="compositionally biased region" description="Basic and acidic residues" evidence="1">
    <location>
        <begin position="541"/>
        <end position="550"/>
    </location>
</feature>
<accession>A0A316YV45</accession>
<feature type="compositionally biased region" description="Basic and acidic residues" evidence="1">
    <location>
        <begin position="155"/>
        <end position="168"/>
    </location>
</feature>
<dbReference type="AlphaFoldDB" id="A0A316YV45"/>
<feature type="compositionally biased region" description="Basic and acidic residues" evidence="1">
    <location>
        <begin position="77"/>
        <end position="89"/>
    </location>
</feature>
<feature type="region of interest" description="Disordered" evidence="1">
    <location>
        <begin position="77"/>
        <end position="168"/>
    </location>
</feature>
<feature type="compositionally biased region" description="Polar residues" evidence="1">
    <location>
        <begin position="442"/>
        <end position="452"/>
    </location>
</feature>
<dbReference type="EMBL" id="KZ819634">
    <property type="protein sequence ID" value="PWN93121.1"/>
    <property type="molecule type" value="Genomic_DNA"/>
</dbReference>
<reference evidence="2 3" key="1">
    <citation type="journal article" date="2018" name="Mol. Biol. Evol.">
        <title>Broad Genomic Sampling Reveals a Smut Pathogenic Ancestry of the Fungal Clade Ustilaginomycotina.</title>
        <authorList>
            <person name="Kijpornyongpan T."/>
            <person name="Mondo S.J."/>
            <person name="Barry K."/>
            <person name="Sandor L."/>
            <person name="Lee J."/>
            <person name="Lipzen A."/>
            <person name="Pangilinan J."/>
            <person name="LaButti K."/>
            <person name="Hainaut M."/>
            <person name="Henrissat B."/>
            <person name="Grigoriev I.V."/>
            <person name="Spatafora J.W."/>
            <person name="Aime M.C."/>
        </authorList>
    </citation>
    <scope>NUCLEOTIDE SEQUENCE [LARGE SCALE GENOMIC DNA]</scope>
    <source>
        <strain evidence="2 3">MCA 4198</strain>
    </source>
</reference>
<evidence type="ECO:0000256" key="1">
    <source>
        <dbReference type="SAM" id="MobiDB-lite"/>
    </source>
</evidence>
<proteinExistence type="predicted"/>
<evidence type="ECO:0000313" key="3">
    <source>
        <dbReference type="Proteomes" id="UP000245768"/>
    </source>
</evidence>
<dbReference type="OrthoDB" id="10683277at2759"/>
<feature type="region of interest" description="Disordered" evidence="1">
    <location>
        <begin position="343"/>
        <end position="416"/>
    </location>
</feature>
<dbReference type="Proteomes" id="UP000245768">
    <property type="component" value="Unassembled WGS sequence"/>
</dbReference>
<dbReference type="InParanoid" id="A0A316YV45"/>
<feature type="region of interest" description="Disordered" evidence="1">
    <location>
        <begin position="433"/>
        <end position="469"/>
    </location>
</feature>
<protein>
    <submittedName>
        <fullName evidence="2">Uncharacterized protein</fullName>
    </submittedName>
</protein>
<organism evidence="2 3">
    <name type="scientific">Acaromyces ingoldii</name>
    <dbReference type="NCBI Taxonomy" id="215250"/>
    <lineage>
        <taxon>Eukaryota</taxon>
        <taxon>Fungi</taxon>
        <taxon>Dikarya</taxon>
        <taxon>Basidiomycota</taxon>
        <taxon>Ustilaginomycotina</taxon>
        <taxon>Exobasidiomycetes</taxon>
        <taxon>Exobasidiales</taxon>
        <taxon>Cryptobasidiaceae</taxon>
        <taxon>Acaromyces</taxon>
    </lineage>
</organism>
<feature type="region of interest" description="Disordered" evidence="1">
    <location>
        <begin position="500"/>
        <end position="577"/>
    </location>
</feature>
<gene>
    <name evidence="2" type="ORF">FA10DRAFT_263823</name>
</gene>
<feature type="compositionally biased region" description="Low complexity" evidence="1">
    <location>
        <begin position="387"/>
        <end position="413"/>
    </location>
</feature>
<feature type="compositionally biased region" description="Basic and acidic residues" evidence="1">
    <location>
        <begin position="104"/>
        <end position="117"/>
    </location>
</feature>